<proteinExistence type="predicted"/>
<name>A0A8S1J8K4_9CHLO</name>
<dbReference type="PANTHER" id="PTHR35097:SF1">
    <property type="entry name" value="GDSL ESTERASE_LIPASE"/>
    <property type="match status" value="1"/>
</dbReference>
<dbReference type="EMBL" id="CAJHUC010002340">
    <property type="protein sequence ID" value="CAD7703643.1"/>
    <property type="molecule type" value="Genomic_DNA"/>
</dbReference>
<organism evidence="2 3">
    <name type="scientific">Ostreobium quekettii</name>
    <dbReference type="NCBI Taxonomy" id="121088"/>
    <lineage>
        <taxon>Eukaryota</taxon>
        <taxon>Viridiplantae</taxon>
        <taxon>Chlorophyta</taxon>
        <taxon>core chlorophytes</taxon>
        <taxon>Ulvophyceae</taxon>
        <taxon>TCBD clade</taxon>
        <taxon>Bryopsidales</taxon>
        <taxon>Ostreobineae</taxon>
        <taxon>Ostreobiaceae</taxon>
        <taxon>Ostreobium</taxon>
    </lineage>
</organism>
<protein>
    <submittedName>
        <fullName evidence="2">Uncharacterized protein</fullName>
    </submittedName>
</protein>
<reference evidence="2" key="1">
    <citation type="submission" date="2020-12" db="EMBL/GenBank/DDBJ databases">
        <authorList>
            <person name="Iha C."/>
        </authorList>
    </citation>
    <scope>NUCLEOTIDE SEQUENCE</scope>
</reference>
<dbReference type="AlphaFoldDB" id="A0A8S1J8K4"/>
<dbReference type="PANTHER" id="PTHR35097">
    <property type="entry name" value="GDSL ESTERASE/LIPASE"/>
    <property type="match status" value="1"/>
</dbReference>
<evidence type="ECO:0000313" key="2">
    <source>
        <dbReference type="EMBL" id="CAD7703643.1"/>
    </source>
</evidence>
<sequence length="392" mass="42159">MAAPEDVGRLKRLVREAFEELLAVKGRLRALERDGGDRGAGDDAPAGASQAWGRGRREKAERGLRVGQATVRGAVDIVGRASWVKGQEHDETHSVASRLRLSLLVPFAEGLGTLVTELTTMPPDSAVQLKKVLVRREWPSTGIKATLAARGGQAQDIVPTLNPHAEQGLSRVLSLGSSLHQSCEGEGFGLSWTKGGFMLSGARFWKTGHRDHPLTSSIAQVVVSPLRGLSLGAVAMRHASTTLCGRMGSSSPFSPHRVASRERMDSPAEFAHPGMSPRHTSGMSRIGATGALNVSDEVLVSGWVGVDVGRSMQFQRRLESWGLCASSYPYPHGITWRTGVGRSMEMGVPSTTVEASVQVDAGSGMHVFPGIVLRQRPDGWKPFLCMRSLWTF</sequence>
<evidence type="ECO:0000256" key="1">
    <source>
        <dbReference type="SAM" id="MobiDB-lite"/>
    </source>
</evidence>
<keyword evidence="3" id="KW-1185">Reference proteome</keyword>
<dbReference type="Proteomes" id="UP000708148">
    <property type="component" value="Unassembled WGS sequence"/>
</dbReference>
<gene>
    <name evidence="2" type="ORF">OSTQU699_LOCUS9000</name>
</gene>
<accession>A0A8S1J8K4</accession>
<feature type="region of interest" description="Disordered" evidence="1">
    <location>
        <begin position="33"/>
        <end position="63"/>
    </location>
</feature>
<evidence type="ECO:0000313" key="3">
    <source>
        <dbReference type="Proteomes" id="UP000708148"/>
    </source>
</evidence>
<comment type="caution">
    <text evidence="2">The sequence shown here is derived from an EMBL/GenBank/DDBJ whole genome shotgun (WGS) entry which is preliminary data.</text>
</comment>